<dbReference type="InterPro" id="IPR017452">
    <property type="entry name" value="GPCR_Rhodpsn_7TM"/>
</dbReference>
<dbReference type="PANTHER" id="PTHR24249:SF381">
    <property type="entry name" value="TRACE AMINE ASSOCIATED RECEPTOR 19P-RELATED"/>
    <property type="match status" value="1"/>
</dbReference>
<dbReference type="CDD" id="cd15055">
    <property type="entry name" value="7tmA_TAARs"/>
    <property type="match status" value="1"/>
</dbReference>
<feature type="transmembrane region" description="Helical" evidence="9">
    <location>
        <begin position="171"/>
        <end position="192"/>
    </location>
</feature>
<evidence type="ECO:0000256" key="2">
    <source>
        <dbReference type="ARBA" id="ARBA00022475"/>
    </source>
</evidence>
<dbReference type="GO" id="GO:0001594">
    <property type="term" value="F:trace-amine receptor activity"/>
    <property type="evidence" value="ECO:0007669"/>
    <property type="project" value="TreeGrafter"/>
</dbReference>
<dbReference type="SUPFAM" id="SSF81321">
    <property type="entry name" value="Family A G protein-coupled receptor-like"/>
    <property type="match status" value="1"/>
</dbReference>
<evidence type="ECO:0000256" key="5">
    <source>
        <dbReference type="ARBA" id="ARBA00023040"/>
    </source>
</evidence>
<reference evidence="11 12" key="1">
    <citation type="journal article" date="2021" name="Sci. Rep.">
        <title>Chromosome anchoring in Senegalese sole (Solea senegalensis) reveals sex-associated markers and genome rearrangements in flatfish.</title>
        <authorList>
            <person name="Guerrero-Cozar I."/>
            <person name="Gomez-Garrido J."/>
            <person name="Berbel C."/>
            <person name="Martinez-Blanch J.F."/>
            <person name="Alioto T."/>
            <person name="Claros M.G."/>
            <person name="Gagnaire P.A."/>
            <person name="Manchado M."/>
        </authorList>
    </citation>
    <scope>NUCLEOTIDE SEQUENCE [LARGE SCALE GENOMIC DNA]</scope>
    <source>
        <strain evidence="11">Sse05_10M</strain>
    </source>
</reference>
<comment type="subcellular location">
    <subcellularLocation>
        <location evidence="1">Cell membrane</location>
        <topology evidence="1">Multi-pass membrane protein</topology>
    </subcellularLocation>
</comment>
<keyword evidence="4 9" id="KW-1133">Transmembrane helix</keyword>
<keyword evidence="2" id="KW-1003">Cell membrane</keyword>
<evidence type="ECO:0000256" key="8">
    <source>
        <dbReference type="ARBA" id="ARBA00023224"/>
    </source>
</evidence>
<evidence type="ECO:0000256" key="1">
    <source>
        <dbReference type="ARBA" id="ARBA00004651"/>
    </source>
</evidence>
<dbReference type="AlphaFoldDB" id="A0AAV6REU4"/>
<feature type="transmembrane region" description="Helical" evidence="9">
    <location>
        <begin position="113"/>
        <end position="131"/>
    </location>
</feature>
<dbReference type="Proteomes" id="UP000693946">
    <property type="component" value="Linkage Group LG2"/>
</dbReference>
<evidence type="ECO:0000256" key="7">
    <source>
        <dbReference type="ARBA" id="ARBA00023170"/>
    </source>
</evidence>
<dbReference type="InterPro" id="IPR000276">
    <property type="entry name" value="GPCR_Rhodpsn"/>
</dbReference>
<dbReference type="InterPro" id="IPR050569">
    <property type="entry name" value="TAAR"/>
</dbReference>
<evidence type="ECO:0000256" key="6">
    <source>
        <dbReference type="ARBA" id="ARBA00023136"/>
    </source>
</evidence>
<dbReference type="EMBL" id="JAGKHQ010000012">
    <property type="protein sequence ID" value="KAG7503916.1"/>
    <property type="molecule type" value="Genomic_DNA"/>
</dbReference>
<evidence type="ECO:0000256" key="4">
    <source>
        <dbReference type="ARBA" id="ARBA00022989"/>
    </source>
</evidence>
<evidence type="ECO:0000256" key="3">
    <source>
        <dbReference type="ARBA" id="ARBA00022692"/>
    </source>
</evidence>
<protein>
    <submittedName>
        <fullName evidence="11">Trace amine-associated receptor 13c-like</fullName>
    </submittedName>
</protein>
<organism evidence="11 12">
    <name type="scientific">Solea senegalensis</name>
    <name type="common">Senegalese sole</name>
    <dbReference type="NCBI Taxonomy" id="28829"/>
    <lineage>
        <taxon>Eukaryota</taxon>
        <taxon>Metazoa</taxon>
        <taxon>Chordata</taxon>
        <taxon>Craniata</taxon>
        <taxon>Vertebrata</taxon>
        <taxon>Euteleostomi</taxon>
        <taxon>Actinopterygii</taxon>
        <taxon>Neopterygii</taxon>
        <taxon>Teleostei</taxon>
        <taxon>Neoteleostei</taxon>
        <taxon>Acanthomorphata</taxon>
        <taxon>Carangaria</taxon>
        <taxon>Pleuronectiformes</taxon>
        <taxon>Pleuronectoidei</taxon>
        <taxon>Soleidae</taxon>
        <taxon>Solea</taxon>
    </lineage>
</organism>
<evidence type="ECO:0000313" key="12">
    <source>
        <dbReference type="Proteomes" id="UP000693946"/>
    </source>
</evidence>
<feature type="transmembrane region" description="Helical" evidence="9">
    <location>
        <begin position="143"/>
        <end position="165"/>
    </location>
</feature>
<dbReference type="PANTHER" id="PTHR24249">
    <property type="entry name" value="HISTAMINE RECEPTOR-RELATED G-PROTEIN COUPLED RECEPTOR"/>
    <property type="match status" value="1"/>
</dbReference>
<keyword evidence="7 11" id="KW-0675">Receptor</keyword>
<evidence type="ECO:0000256" key="9">
    <source>
        <dbReference type="SAM" id="Phobius"/>
    </source>
</evidence>
<dbReference type="GO" id="GO:0005886">
    <property type="term" value="C:plasma membrane"/>
    <property type="evidence" value="ECO:0007669"/>
    <property type="project" value="UniProtKB-SubCell"/>
</dbReference>
<sequence>MVPILLYSLMLLTMALNLLVIISISHFKQLHTPTNLLILSLAFSDFFVGIVACSHIQMSNNCWVFSDIICLLDSWLNLTITSCSIGNIVLISVDRYVAICDPLHYTNKITVRGVQICTSLCWLLSFLYNSLIMWDNFSLPNRFIPCIGSCVLFLNSIIGLIDFVVSFSGPVTVIIVLYMRVFVVAVSHARAMRSHVMQRRTEMVLIKKSELKAAKTLGVVVVVFLLCLFPSYGFNFSQQGGAANISKVSFEIWLFFFNSCVNPLIYAFYYPWFMKSVKIIVTFKVFKPDSCEARIL</sequence>
<name>A0AAV6REU4_SOLSE</name>
<evidence type="ECO:0000259" key="10">
    <source>
        <dbReference type="PROSITE" id="PS50262"/>
    </source>
</evidence>
<keyword evidence="6 9" id="KW-0472">Membrane</keyword>
<dbReference type="Pfam" id="PF00001">
    <property type="entry name" value="7tm_1"/>
    <property type="match status" value="1"/>
</dbReference>
<feature type="transmembrane region" description="Helical" evidence="9">
    <location>
        <begin position="36"/>
        <end position="57"/>
    </location>
</feature>
<dbReference type="PROSITE" id="PS50262">
    <property type="entry name" value="G_PROTEIN_RECEP_F1_2"/>
    <property type="match status" value="1"/>
</dbReference>
<keyword evidence="12" id="KW-1185">Reference proteome</keyword>
<comment type="caution">
    <text evidence="11">The sequence shown here is derived from an EMBL/GenBank/DDBJ whole genome shotgun (WGS) entry which is preliminary data.</text>
</comment>
<keyword evidence="5" id="KW-0297">G-protein coupled receptor</keyword>
<feature type="transmembrane region" description="Helical" evidence="9">
    <location>
        <begin position="6"/>
        <end position="24"/>
    </location>
</feature>
<dbReference type="PROSITE" id="PS00237">
    <property type="entry name" value="G_PROTEIN_RECEP_F1_1"/>
    <property type="match status" value="1"/>
</dbReference>
<feature type="transmembrane region" description="Helical" evidence="9">
    <location>
        <begin position="213"/>
        <end position="232"/>
    </location>
</feature>
<accession>A0AAV6REU4</accession>
<keyword evidence="3 9" id="KW-0812">Transmembrane</keyword>
<keyword evidence="8" id="KW-0807">Transducer</keyword>
<evidence type="ECO:0000313" key="11">
    <source>
        <dbReference type="EMBL" id="KAG7503916.1"/>
    </source>
</evidence>
<gene>
    <name evidence="11" type="ORF">JOB18_047269</name>
</gene>
<feature type="domain" description="G-protein coupled receptors family 1 profile" evidence="10">
    <location>
        <begin position="16"/>
        <end position="266"/>
    </location>
</feature>
<proteinExistence type="predicted"/>
<feature type="transmembrane region" description="Helical" evidence="9">
    <location>
        <begin position="252"/>
        <end position="270"/>
    </location>
</feature>